<organism evidence="2 3">
    <name type="scientific">Roseibium aggregatum (strain ATCC 25650 / DSM 13394 / JCM 20685 / NBRC 16684 / NCIMB 2208 / IAM 12614 / B1)</name>
    <name type="common">Stappia aggregata</name>
    <dbReference type="NCBI Taxonomy" id="384765"/>
    <lineage>
        <taxon>Bacteria</taxon>
        <taxon>Pseudomonadati</taxon>
        <taxon>Pseudomonadota</taxon>
        <taxon>Alphaproteobacteria</taxon>
        <taxon>Hyphomicrobiales</taxon>
        <taxon>Stappiaceae</taxon>
        <taxon>Roseibium</taxon>
    </lineage>
</organism>
<gene>
    <name evidence="2" type="ORF">SIAM614_22422</name>
</gene>
<dbReference type="EMBL" id="AAUW01000015">
    <property type="protein sequence ID" value="EAV42384.1"/>
    <property type="molecule type" value="Genomic_DNA"/>
</dbReference>
<proteinExistence type="predicted"/>
<keyword evidence="1" id="KW-1133">Transmembrane helix</keyword>
<dbReference type="AlphaFoldDB" id="A0NY40"/>
<keyword evidence="1" id="KW-0472">Membrane</keyword>
<evidence type="ECO:0000313" key="2">
    <source>
        <dbReference type="EMBL" id="EAV42384.1"/>
    </source>
</evidence>
<protein>
    <submittedName>
        <fullName evidence="2">Uncharacterized protein</fullName>
    </submittedName>
</protein>
<dbReference type="Proteomes" id="UP000004848">
    <property type="component" value="Unassembled WGS sequence"/>
</dbReference>
<reference evidence="2 3" key="1">
    <citation type="submission" date="2006-05" db="EMBL/GenBank/DDBJ databases">
        <authorList>
            <person name="King G."/>
            <person name="Ferriera S."/>
            <person name="Johnson J."/>
            <person name="Kravitz S."/>
            <person name="Beeson K."/>
            <person name="Sutton G."/>
            <person name="Rogers Y.-H."/>
            <person name="Friedman R."/>
            <person name="Frazier M."/>
            <person name="Venter J.C."/>
        </authorList>
    </citation>
    <scope>NUCLEOTIDE SEQUENCE [LARGE SCALE GENOMIC DNA]</scope>
    <source>
        <strain evidence="3">ATCC 25650 / DSM 13394 / JCM 20685 / NBRC 16684 / NCIMB 2208 / IAM 12614 / B1</strain>
    </source>
</reference>
<sequence>MRAGQKAYPTGENQEDEMMNWNDMGSGMSFGMGFGWLFGLLILVLVVLAIAALIKYLQK</sequence>
<keyword evidence="1" id="KW-0812">Transmembrane</keyword>
<dbReference type="eggNOG" id="ENOG502ZX08">
    <property type="taxonomic scope" value="Bacteria"/>
</dbReference>
<name>A0NY40_ROSAI</name>
<evidence type="ECO:0000313" key="3">
    <source>
        <dbReference type="Proteomes" id="UP000004848"/>
    </source>
</evidence>
<feature type="transmembrane region" description="Helical" evidence="1">
    <location>
        <begin position="34"/>
        <end position="54"/>
    </location>
</feature>
<evidence type="ECO:0000256" key="1">
    <source>
        <dbReference type="SAM" id="Phobius"/>
    </source>
</evidence>
<accession>A0NY40</accession>
<comment type="caution">
    <text evidence="2">The sequence shown here is derived from an EMBL/GenBank/DDBJ whole genome shotgun (WGS) entry which is preliminary data.</text>
</comment>